<sequence>MRTGGRAKGAGDGG</sequence>
<comment type="caution">
    <text evidence="1">The sequence shown here is derived from an EMBL/GenBank/DDBJ whole genome shotgun (WGS) entry which is preliminary data.</text>
</comment>
<dbReference type="Proteomes" id="UP000324222">
    <property type="component" value="Unassembled WGS sequence"/>
</dbReference>
<name>A0A5B7KH93_PORTR</name>
<organism evidence="1 2">
    <name type="scientific">Portunus trituberculatus</name>
    <name type="common">Swimming crab</name>
    <name type="synonym">Neptunus trituberculatus</name>
    <dbReference type="NCBI Taxonomy" id="210409"/>
    <lineage>
        <taxon>Eukaryota</taxon>
        <taxon>Metazoa</taxon>
        <taxon>Ecdysozoa</taxon>
        <taxon>Arthropoda</taxon>
        <taxon>Crustacea</taxon>
        <taxon>Multicrustacea</taxon>
        <taxon>Malacostraca</taxon>
        <taxon>Eumalacostraca</taxon>
        <taxon>Eucarida</taxon>
        <taxon>Decapoda</taxon>
        <taxon>Pleocyemata</taxon>
        <taxon>Brachyura</taxon>
        <taxon>Eubrachyura</taxon>
        <taxon>Portunoidea</taxon>
        <taxon>Portunidae</taxon>
        <taxon>Portuninae</taxon>
        <taxon>Portunus</taxon>
    </lineage>
</organism>
<dbReference type="EMBL" id="VSRR010138743">
    <property type="protein sequence ID" value="MPD03945.1"/>
    <property type="molecule type" value="Genomic_DNA"/>
</dbReference>
<keyword evidence="2" id="KW-1185">Reference proteome</keyword>
<proteinExistence type="predicted"/>
<evidence type="ECO:0000313" key="1">
    <source>
        <dbReference type="EMBL" id="MPD03945.1"/>
    </source>
</evidence>
<protein>
    <submittedName>
        <fullName evidence="1">Uncharacterized protein</fullName>
    </submittedName>
</protein>
<reference evidence="1 2" key="1">
    <citation type="submission" date="2019-05" db="EMBL/GenBank/DDBJ databases">
        <title>Another draft genome of Portunus trituberculatus and its Hox gene families provides insights of decapod evolution.</title>
        <authorList>
            <person name="Jeong J.-H."/>
            <person name="Song I."/>
            <person name="Kim S."/>
            <person name="Choi T."/>
            <person name="Kim D."/>
            <person name="Ryu S."/>
            <person name="Kim W."/>
        </authorList>
    </citation>
    <scope>NUCLEOTIDE SEQUENCE [LARGE SCALE GENOMIC DNA]</scope>
    <source>
        <tissue evidence="1">Muscle</tissue>
    </source>
</reference>
<evidence type="ECO:0000313" key="2">
    <source>
        <dbReference type="Proteomes" id="UP000324222"/>
    </source>
</evidence>
<accession>A0A5B7KH93</accession>
<gene>
    <name evidence="1" type="ORF">E2C01_099604</name>
</gene>